<dbReference type="RefSeq" id="WP_026025311.1">
    <property type="nucleotide sequence ID" value="NZ_AJYJ02000091.1"/>
</dbReference>
<keyword evidence="2" id="KW-1185">Reference proteome</keyword>
<accession>A0ABX3AUG8</accession>
<dbReference type="Proteomes" id="UP000095059">
    <property type="component" value="Unassembled WGS sequence"/>
</dbReference>
<name>A0ABX3AUG8_ALILO</name>
<proteinExistence type="predicted"/>
<evidence type="ECO:0000313" key="1">
    <source>
        <dbReference type="EMBL" id="OEF12855.1"/>
    </source>
</evidence>
<reference evidence="1 2" key="1">
    <citation type="journal article" date="2012" name="Science">
        <title>Ecological populations of bacteria act as socially cohesive units of antibiotic production and resistance.</title>
        <authorList>
            <person name="Cordero O.X."/>
            <person name="Wildschutte H."/>
            <person name="Kirkup B."/>
            <person name="Proehl S."/>
            <person name="Ngo L."/>
            <person name="Hussain F."/>
            <person name="Le Roux F."/>
            <person name="Mincer T."/>
            <person name="Polz M.F."/>
        </authorList>
    </citation>
    <scope>NUCLEOTIDE SEQUENCE [LARGE SCALE GENOMIC DNA]</scope>
    <source>
        <strain evidence="1 2">5S-186</strain>
    </source>
</reference>
<sequence length="66" mass="7677">MTPEFIYDVPEYLGLTGKATAEREAQELYVELLQKGVNNMTEIKIQITNMEVIASWVIDGKRYFYN</sequence>
<gene>
    <name evidence="1" type="ORF">A1Q5_08625</name>
</gene>
<comment type="caution">
    <text evidence="1">The sequence shown here is derived from an EMBL/GenBank/DDBJ whole genome shotgun (WGS) entry which is preliminary data.</text>
</comment>
<protein>
    <submittedName>
        <fullName evidence="1">Uncharacterized protein</fullName>
    </submittedName>
</protein>
<dbReference type="EMBL" id="AJYJ02000091">
    <property type="protein sequence ID" value="OEF12855.1"/>
    <property type="molecule type" value="Genomic_DNA"/>
</dbReference>
<organism evidence="1 2">
    <name type="scientific">Aliivibrio logei 5S-186</name>
    <dbReference type="NCBI Taxonomy" id="626086"/>
    <lineage>
        <taxon>Bacteria</taxon>
        <taxon>Pseudomonadati</taxon>
        <taxon>Pseudomonadota</taxon>
        <taxon>Gammaproteobacteria</taxon>
        <taxon>Vibrionales</taxon>
        <taxon>Vibrionaceae</taxon>
        <taxon>Aliivibrio</taxon>
    </lineage>
</organism>
<evidence type="ECO:0000313" key="2">
    <source>
        <dbReference type="Proteomes" id="UP000095059"/>
    </source>
</evidence>